<dbReference type="GO" id="GO:0016887">
    <property type="term" value="F:ATP hydrolysis activity"/>
    <property type="evidence" value="ECO:0007669"/>
    <property type="project" value="TreeGrafter"/>
</dbReference>
<dbReference type="Pfam" id="PF00437">
    <property type="entry name" value="T2SSE"/>
    <property type="match status" value="1"/>
</dbReference>
<dbReference type="Gene3D" id="3.30.450.90">
    <property type="match status" value="1"/>
</dbReference>
<proteinExistence type="inferred from homology"/>
<dbReference type="STRING" id="1802624.A2982_02610"/>
<dbReference type="GO" id="GO:0005886">
    <property type="term" value="C:plasma membrane"/>
    <property type="evidence" value="ECO:0007669"/>
    <property type="project" value="TreeGrafter"/>
</dbReference>
<evidence type="ECO:0000313" key="6">
    <source>
        <dbReference type="EMBL" id="OGC51437.1"/>
    </source>
</evidence>
<dbReference type="Pfam" id="PF05157">
    <property type="entry name" value="MshEN"/>
    <property type="match status" value="1"/>
</dbReference>
<dbReference type="GO" id="GO:0005524">
    <property type="term" value="F:ATP binding"/>
    <property type="evidence" value="ECO:0007669"/>
    <property type="project" value="UniProtKB-KW"/>
</dbReference>
<dbReference type="InterPro" id="IPR001482">
    <property type="entry name" value="T2SS/T4SS_dom"/>
</dbReference>
<evidence type="ECO:0000256" key="1">
    <source>
        <dbReference type="ARBA" id="ARBA00006611"/>
    </source>
</evidence>
<feature type="domain" description="Type II secretion system protein GspE N-terminal" evidence="5">
    <location>
        <begin position="62"/>
        <end position="145"/>
    </location>
</feature>
<dbReference type="InterPro" id="IPR027417">
    <property type="entry name" value="P-loop_NTPase"/>
</dbReference>
<dbReference type="Proteomes" id="UP000178771">
    <property type="component" value="Unassembled WGS sequence"/>
</dbReference>
<protein>
    <recommendedName>
        <fullName evidence="8">AAA+ ATPase domain-containing protein</fullName>
    </recommendedName>
</protein>
<dbReference type="EMBL" id="MEVH01000022">
    <property type="protein sequence ID" value="OGC51437.1"/>
    <property type="molecule type" value="Genomic_DNA"/>
</dbReference>
<evidence type="ECO:0008006" key="8">
    <source>
        <dbReference type="Google" id="ProtNLM"/>
    </source>
</evidence>
<feature type="domain" description="Bacterial type II secretion system protein E" evidence="4">
    <location>
        <begin position="182"/>
        <end position="590"/>
    </location>
</feature>
<keyword evidence="2" id="KW-0547">Nucleotide-binding</keyword>
<dbReference type="SUPFAM" id="SSF52540">
    <property type="entry name" value="P-loop containing nucleoside triphosphate hydrolases"/>
    <property type="match status" value="1"/>
</dbReference>
<dbReference type="AlphaFoldDB" id="A0A1F4V2M7"/>
<dbReference type="Gene3D" id="3.30.300.160">
    <property type="entry name" value="Type II secretion system, protein E, N-terminal domain"/>
    <property type="match status" value="1"/>
</dbReference>
<name>A0A1F4V2M7_UNCKA</name>
<dbReference type="InterPro" id="IPR037257">
    <property type="entry name" value="T2SS_E_N_sf"/>
</dbReference>
<sequence>MTTKSAQKIEELLLQKGLLTPNQYRQIQDEQLKNGLSPEEIIKRDKLVNDIDIAKAISELSSIEFVDLSQKIIHAQTTKLIQESIARQYVLMPFEYDKASISIAMTDPFDLQTIEFLERSTGLKVKTYISTEDIINTVIEREYSKSLGKDVSEAIEQATATSTKKIKESLKNIEEVNQVIKVSPVAQIVSVVLEYAVKSGASDIHIEPMEEGTRLRYRIDGVLQEKFPLPKTIHNSIIARIKILANMPIDERRKPLDGKFKVIFGETKTDLRVSTMPTVFGEKAVIRLLKDQKTTFTLNQLGMWGEGLKKVDEALKQTTGIMLVTGPTGSGKTVTLATSLDKLNTIRVNIITLEDPVEISISGVNQVQINPQAGLTFASGLRSILRQDPNIIMVGEIRDVETARLAIQAALTGHLVLATLHTNSASGAIPRLIDMGVETFLIASTVNVIMAQRLTRRICINCIESFSPEEKLKEDIKNVLGERLMRAGLGPSPFAKNQYADKTAKPAENSNNEIKLYRGKGCDRCNNTGYKGRIGIYEVMSVNSEIQKLAENNAPSDEIQKKAVENGMITLVQDGYLKALWGVTTIEEVLSVADE</sequence>
<evidence type="ECO:0000313" key="7">
    <source>
        <dbReference type="Proteomes" id="UP000178771"/>
    </source>
</evidence>
<keyword evidence="3" id="KW-0067">ATP-binding</keyword>
<evidence type="ECO:0000256" key="3">
    <source>
        <dbReference type="ARBA" id="ARBA00022840"/>
    </source>
</evidence>
<evidence type="ECO:0000259" key="5">
    <source>
        <dbReference type="Pfam" id="PF05157"/>
    </source>
</evidence>
<comment type="similarity">
    <text evidence="1">Belongs to the GSP E family.</text>
</comment>
<comment type="caution">
    <text evidence="6">The sequence shown here is derived from an EMBL/GenBank/DDBJ whole genome shotgun (WGS) entry which is preliminary data.</text>
</comment>
<dbReference type="PANTHER" id="PTHR30258">
    <property type="entry name" value="TYPE II SECRETION SYSTEM PROTEIN GSPE-RELATED"/>
    <property type="match status" value="1"/>
</dbReference>
<dbReference type="Gene3D" id="3.40.50.300">
    <property type="entry name" value="P-loop containing nucleotide triphosphate hydrolases"/>
    <property type="match status" value="1"/>
</dbReference>
<organism evidence="6 7">
    <name type="scientific">candidate division WWE3 bacterium RIFCSPLOWO2_01_FULL_39_13</name>
    <dbReference type="NCBI Taxonomy" id="1802624"/>
    <lineage>
        <taxon>Bacteria</taxon>
        <taxon>Katanobacteria</taxon>
    </lineage>
</organism>
<reference evidence="6 7" key="1">
    <citation type="journal article" date="2016" name="Nat. Commun.">
        <title>Thousands of microbial genomes shed light on interconnected biogeochemical processes in an aquifer system.</title>
        <authorList>
            <person name="Anantharaman K."/>
            <person name="Brown C.T."/>
            <person name="Hug L.A."/>
            <person name="Sharon I."/>
            <person name="Castelle C.J."/>
            <person name="Probst A.J."/>
            <person name="Thomas B.C."/>
            <person name="Singh A."/>
            <person name="Wilkins M.J."/>
            <person name="Karaoz U."/>
            <person name="Brodie E.L."/>
            <person name="Williams K.H."/>
            <person name="Hubbard S.S."/>
            <person name="Banfield J.F."/>
        </authorList>
    </citation>
    <scope>NUCLEOTIDE SEQUENCE [LARGE SCALE GENOMIC DNA]</scope>
</reference>
<gene>
    <name evidence="6" type="ORF">A2982_02610</name>
</gene>
<dbReference type="InterPro" id="IPR007831">
    <property type="entry name" value="T2SS_GspE_N"/>
</dbReference>
<accession>A0A1F4V2M7</accession>
<dbReference type="CDD" id="cd01129">
    <property type="entry name" value="PulE-GspE-like"/>
    <property type="match status" value="1"/>
</dbReference>
<dbReference type="PANTHER" id="PTHR30258:SF1">
    <property type="entry name" value="PROTEIN TRANSPORT PROTEIN HOFB HOMOLOG"/>
    <property type="match status" value="1"/>
</dbReference>
<evidence type="ECO:0000256" key="2">
    <source>
        <dbReference type="ARBA" id="ARBA00022741"/>
    </source>
</evidence>
<dbReference type="SUPFAM" id="SSF160246">
    <property type="entry name" value="EspE N-terminal domain-like"/>
    <property type="match status" value="1"/>
</dbReference>
<evidence type="ECO:0000259" key="4">
    <source>
        <dbReference type="Pfam" id="PF00437"/>
    </source>
</evidence>